<sequence length="109" mass="12298">MLTVVPNPGNDPSHIVVVPIERRTADIRHDFLPLLKIFLEGAVKQLRLLHIRGEARIFRFFIHREITESDDRVAAAENGIGIGTRQLDGCRSCLPDDECLRIAFPQSRG</sequence>
<organism evidence="1">
    <name type="scientific">bioreactor metagenome</name>
    <dbReference type="NCBI Taxonomy" id="1076179"/>
    <lineage>
        <taxon>unclassified sequences</taxon>
        <taxon>metagenomes</taxon>
        <taxon>ecological metagenomes</taxon>
    </lineage>
</organism>
<name>A0A645IHQ9_9ZZZZ</name>
<gene>
    <name evidence="1" type="ORF">SDC9_198470</name>
</gene>
<proteinExistence type="predicted"/>
<reference evidence="1" key="1">
    <citation type="submission" date="2019-08" db="EMBL/GenBank/DDBJ databases">
        <authorList>
            <person name="Kucharzyk K."/>
            <person name="Murdoch R.W."/>
            <person name="Higgins S."/>
            <person name="Loffler F."/>
        </authorList>
    </citation>
    <scope>NUCLEOTIDE SEQUENCE</scope>
</reference>
<accession>A0A645IHQ9</accession>
<protein>
    <submittedName>
        <fullName evidence="1">Uncharacterized protein</fullName>
    </submittedName>
</protein>
<dbReference type="AlphaFoldDB" id="A0A645IHQ9"/>
<comment type="caution">
    <text evidence="1">The sequence shown here is derived from an EMBL/GenBank/DDBJ whole genome shotgun (WGS) entry which is preliminary data.</text>
</comment>
<dbReference type="EMBL" id="VSSQ01115356">
    <property type="protein sequence ID" value="MPN50831.1"/>
    <property type="molecule type" value="Genomic_DNA"/>
</dbReference>
<evidence type="ECO:0000313" key="1">
    <source>
        <dbReference type="EMBL" id="MPN50831.1"/>
    </source>
</evidence>